<evidence type="ECO:0000256" key="1">
    <source>
        <dbReference type="SAM" id="Phobius"/>
    </source>
</evidence>
<keyword evidence="3" id="KW-1185">Reference proteome</keyword>
<dbReference type="Proteomes" id="UP000274271">
    <property type="component" value="Unassembled WGS sequence"/>
</dbReference>
<sequence>MNDLELIDDYFSGRLPVEERARFETSLQTNSQLADAVAFYLLARQAAQNEARANQKARFETLRKKSASVRPMPVRSRIALAACLLLVLGLGGYWFFQQQTPSATELADQYIQQKYSRLTTTMAEKSDSLQLGVNLYNDGKLTEAGAVFSDLLHRQPNDDRALKLAGLVSLRTGRYDQAIIFFHRLGEQTDLFANPGLFLEALTRLKRGQPTDNHQAEVLLKIVIGHNLEGKAEAEELIRKL</sequence>
<name>A0A3P1CWU7_9BACT</name>
<feature type="transmembrane region" description="Helical" evidence="1">
    <location>
        <begin position="78"/>
        <end position="96"/>
    </location>
</feature>
<evidence type="ECO:0000313" key="2">
    <source>
        <dbReference type="EMBL" id="RRB17795.1"/>
    </source>
</evidence>
<evidence type="ECO:0000313" key="3">
    <source>
        <dbReference type="Proteomes" id="UP000274271"/>
    </source>
</evidence>
<accession>A0A3P1CWU7</accession>
<dbReference type="EMBL" id="RQJP01000001">
    <property type="protein sequence ID" value="RRB17795.1"/>
    <property type="molecule type" value="Genomic_DNA"/>
</dbReference>
<dbReference type="RefSeq" id="WP_124904754.1">
    <property type="nucleotide sequence ID" value="NZ_RQJP01000001.1"/>
</dbReference>
<keyword evidence="1" id="KW-0472">Membrane</keyword>
<comment type="caution">
    <text evidence="2">The sequence shown here is derived from an EMBL/GenBank/DDBJ whole genome shotgun (WGS) entry which is preliminary data.</text>
</comment>
<reference evidence="2 3" key="1">
    <citation type="submission" date="2018-11" db="EMBL/GenBank/DDBJ databases">
        <authorList>
            <person name="Zhou Z."/>
            <person name="Wang G."/>
        </authorList>
    </citation>
    <scope>NUCLEOTIDE SEQUENCE [LARGE SCALE GENOMIC DNA]</scope>
    <source>
        <strain evidence="2 3">KCTC42998</strain>
    </source>
</reference>
<keyword evidence="1" id="KW-1133">Transmembrane helix</keyword>
<dbReference type="InterPro" id="IPR011990">
    <property type="entry name" value="TPR-like_helical_dom_sf"/>
</dbReference>
<dbReference type="OrthoDB" id="663481at2"/>
<organism evidence="2 3">
    <name type="scientific">Larkinella knui</name>
    <dbReference type="NCBI Taxonomy" id="2025310"/>
    <lineage>
        <taxon>Bacteria</taxon>
        <taxon>Pseudomonadati</taxon>
        <taxon>Bacteroidota</taxon>
        <taxon>Cytophagia</taxon>
        <taxon>Cytophagales</taxon>
        <taxon>Spirosomataceae</taxon>
        <taxon>Larkinella</taxon>
    </lineage>
</organism>
<dbReference type="AlphaFoldDB" id="A0A3P1CWU7"/>
<dbReference type="SUPFAM" id="SSF48452">
    <property type="entry name" value="TPR-like"/>
    <property type="match status" value="1"/>
</dbReference>
<dbReference type="Gene3D" id="1.25.40.10">
    <property type="entry name" value="Tetratricopeptide repeat domain"/>
    <property type="match status" value="1"/>
</dbReference>
<protein>
    <submittedName>
        <fullName evidence="2">Uncharacterized protein</fullName>
    </submittedName>
</protein>
<keyword evidence="1" id="KW-0812">Transmembrane</keyword>
<gene>
    <name evidence="2" type="ORF">EHT87_05820</name>
</gene>
<proteinExistence type="predicted"/>